<name>A0A8S5NHL2_9CAUD</name>
<organism evidence="2">
    <name type="scientific">Myoviridae sp. ctcwu24</name>
    <dbReference type="NCBI Taxonomy" id="2826670"/>
    <lineage>
        <taxon>Viruses</taxon>
        <taxon>Duplodnaviria</taxon>
        <taxon>Heunggongvirae</taxon>
        <taxon>Uroviricota</taxon>
        <taxon>Caudoviricetes</taxon>
    </lineage>
</organism>
<reference evidence="2" key="1">
    <citation type="journal article" date="2021" name="Proc. Natl. Acad. Sci. U.S.A.">
        <title>A Catalog of Tens of Thousands of Viruses from Human Metagenomes Reveals Hidden Associations with Chronic Diseases.</title>
        <authorList>
            <person name="Tisza M.J."/>
            <person name="Buck C.B."/>
        </authorList>
    </citation>
    <scope>NUCLEOTIDE SEQUENCE</scope>
    <source>
        <strain evidence="2">Ctcwu24</strain>
    </source>
</reference>
<accession>A0A8S5NHL2</accession>
<feature type="compositionally biased region" description="Basic and acidic residues" evidence="1">
    <location>
        <begin position="17"/>
        <end position="31"/>
    </location>
</feature>
<proteinExistence type="predicted"/>
<evidence type="ECO:0000313" key="2">
    <source>
        <dbReference type="EMBL" id="DAD93810.1"/>
    </source>
</evidence>
<evidence type="ECO:0000256" key="1">
    <source>
        <dbReference type="SAM" id="MobiDB-lite"/>
    </source>
</evidence>
<protein>
    <submittedName>
        <fullName evidence="2">Uncharacterized protein</fullName>
    </submittedName>
</protein>
<feature type="region of interest" description="Disordered" evidence="1">
    <location>
        <begin position="1"/>
        <end position="31"/>
    </location>
</feature>
<dbReference type="EMBL" id="BK015167">
    <property type="protein sequence ID" value="DAD93810.1"/>
    <property type="molecule type" value="Genomic_DNA"/>
</dbReference>
<sequence>MTYEIGCAEEQPGPSRPGDRASREDKFDRRG</sequence>